<keyword evidence="1" id="KW-0472">Membrane</keyword>
<accession>A0A9D1FPN1</accession>
<sequence>MLSKHGQKLAADMNLLPYPKEGFLCGKIGDIPVIIGELPDQRLVVRLWAKPGDAAPSKELEDFLRMELPDLPKGFQCKREEYGWAFLLPPMMYRKKLETIHSLFGALSQYFSENGMVPCCAHCGSPEPAGLYQCGEGAASFCENCAAECSQALQSAAAERKNKPGNLLLGLIGAVIGAVPGVVLWLLIYRLGYIAAVCGLLLAFGAVKGYSILGKRLDKKGTVVSVIVSVVMLTAALMLCYGWALYDVFGPEGFSFLDCILAVPTTLAVYPEILASFVGEFIIGLLLTGVGSFASVKRLYQQANPSTAFRKLV</sequence>
<organism evidence="2 3">
    <name type="scientific">Candidatus Merdivicinus excrementipullorum</name>
    <dbReference type="NCBI Taxonomy" id="2840867"/>
    <lineage>
        <taxon>Bacteria</taxon>
        <taxon>Bacillati</taxon>
        <taxon>Bacillota</taxon>
        <taxon>Clostridia</taxon>
        <taxon>Eubacteriales</taxon>
        <taxon>Oscillospiraceae</taxon>
        <taxon>Oscillospiraceae incertae sedis</taxon>
        <taxon>Candidatus Merdivicinus</taxon>
    </lineage>
</organism>
<comment type="caution">
    <text evidence="2">The sequence shown here is derived from an EMBL/GenBank/DDBJ whole genome shotgun (WGS) entry which is preliminary data.</text>
</comment>
<feature type="transmembrane region" description="Helical" evidence="1">
    <location>
        <begin position="223"/>
        <end position="246"/>
    </location>
</feature>
<evidence type="ECO:0000256" key="1">
    <source>
        <dbReference type="SAM" id="Phobius"/>
    </source>
</evidence>
<protein>
    <submittedName>
        <fullName evidence="2">Uncharacterized protein</fullName>
    </submittedName>
</protein>
<proteinExistence type="predicted"/>
<evidence type="ECO:0000313" key="3">
    <source>
        <dbReference type="Proteomes" id="UP000824002"/>
    </source>
</evidence>
<feature type="transmembrane region" description="Helical" evidence="1">
    <location>
        <begin position="167"/>
        <end position="187"/>
    </location>
</feature>
<evidence type="ECO:0000313" key="2">
    <source>
        <dbReference type="EMBL" id="HIS77070.1"/>
    </source>
</evidence>
<reference evidence="2" key="1">
    <citation type="submission" date="2020-10" db="EMBL/GenBank/DDBJ databases">
        <authorList>
            <person name="Gilroy R."/>
        </authorList>
    </citation>
    <scope>NUCLEOTIDE SEQUENCE</scope>
    <source>
        <strain evidence="2">CHK199-13235</strain>
    </source>
</reference>
<feature type="transmembrane region" description="Helical" evidence="1">
    <location>
        <begin position="193"/>
        <end position="211"/>
    </location>
</feature>
<name>A0A9D1FPN1_9FIRM</name>
<gene>
    <name evidence="2" type="ORF">IAB51_09755</name>
</gene>
<reference evidence="2" key="2">
    <citation type="journal article" date="2021" name="PeerJ">
        <title>Extensive microbial diversity within the chicken gut microbiome revealed by metagenomics and culture.</title>
        <authorList>
            <person name="Gilroy R."/>
            <person name="Ravi A."/>
            <person name="Getino M."/>
            <person name="Pursley I."/>
            <person name="Horton D.L."/>
            <person name="Alikhan N.F."/>
            <person name="Baker D."/>
            <person name="Gharbi K."/>
            <person name="Hall N."/>
            <person name="Watson M."/>
            <person name="Adriaenssens E.M."/>
            <person name="Foster-Nyarko E."/>
            <person name="Jarju S."/>
            <person name="Secka A."/>
            <person name="Antonio M."/>
            <person name="Oren A."/>
            <person name="Chaudhuri R.R."/>
            <person name="La Ragione R."/>
            <person name="Hildebrand F."/>
            <person name="Pallen M.J."/>
        </authorList>
    </citation>
    <scope>NUCLEOTIDE SEQUENCE</scope>
    <source>
        <strain evidence="2">CHK199-13235</strain>
    </source>
</reference>
<dbReference type="EMBL" id="DVJP01000066">
    <property type="protein sequence ID" value="HIS77070.1"/>
    <property type="molecule type" value="Genomic_DNA"/>
</dbReference>
<keyword evidence="1" id="KW-0812">Transmembrane</keyword>
<dbReference type="AlphaFoldDB" id="A0A9D1FPN1"/>
<keyword evidence="1" id="KW-1133">Transmembrane helix</keyword>
<feature type="transmembrane region" description="Helical" evidence="1">
    <location>
        <begin position="273"/>
        <end position="296"/>
    </location>
</feature>
<dbReference type="Proteomes" id="UP000824002">
    <property type="component" value="Unassembled WGS sequence"/>
</dbReference>